<name>A0A916RUT5_9BACT</name>
<dbReference type="HAMAP" id="MF_00634">
    <property type="entry name" value="UPF0235"/>
    <property type="match status" value="1"/>
</dbReference>
<organism evidence="3 4">
    <name type="scientific">Edaphobacter acidisoli</name>
    <dbReference type="NCBI Taxonomy" id="2040573"/>
    <lineage>
        <taxon>Bacteria</taxon>
        <taxon>Pseudomonadati</taxon>
        <taxon>Acidobacteriota</taxon>
        <taxon>Terriglobia</taxon>
        <taxon>Terriglobales</taxon>
        <taxon>Acidobacteriaceae</taxon>
        <taxon>Edaphobacter</taxon>
    </lineage>
</organism>
<keyword evidence="4" id="KW-1185">Reference proteome</keyword>
<gene>
    <name evidence="3" type="ORF">GCM10011507_20120</name>
</gene>
<reference evidence="3" key="2">
    <citation type="submission" date="2020-09" db="EMBL/GenBank/DDBJ databases">
        <authorList>
            <person name="Sun Q."/>
            <person name="Zhou Y."/>
        </authorList>
    </citation>
    <scope>NUCLEOTIDE SEQUENCE</scope>
    <source>
        <strain evidence="3">CGMCC 1.15447</strain>
    </source>
</reference>
<proteinExistence type="inferred from homology"/>
<dbReference type="PANTHER" id="PTHR13420:SF7">
    <property type="entry name" value="UPF0235 PROTEIN C15ORF40"/>
    <property type="match status" value="1"/>
</dbReference>
<evidence type="ECO:0000313" key="4">
    <source>
        <dbReference type="Proteomes" id="UP000648801"/>
    </source>
</evidence>
<dbReference type="PANTHER" id="PTHR13420">
    <property type="entry name" value="UPF0235 PROTEIN C15ORF40"/>
    <property type="match status" value="1"/>
</dbReference>
<evidence type="ECO:0000256" key="1">
    <source>
        <dbReference type="ARBA" id="ARBA00010364"/>
    </source>
</evidence>
<dbReference type="NCBIfam" id="TIGR00251">
    <property type="entry name" value="DUF167 family protein"/>
    <property type="match status" value="1"/>
</dbReference>
<dbReference type="InterPro" id="IPR036591">
    <property type="entry name" value="YggU-like_sf"/>
</dbReference>
<evidence type="ECO:0000256" key="2">
    <source>
        <dbReference type="HAMAP-Rule" id="MF_00634"/>
    </source>
</evidence>
<dbReference type="AlphaFoldDB" id="A0A916RUT5"/>
<comment type="similarity">
    <text evidence="1 2">Belongs to the UPF0235 family.</text>
</comment>
<accession>A0A916RUT5</accession>
<dbReference type="SMART" id="SM01152">
    <property type="entry name" value="DUF167"/>
    <property type="match status" value="1"/>
</dbReference>
<evidence type="ECO:0000313" key="3">
    <source>
        <dbReference type="EMBL" id="GGA68583.1"/>
    </source>
</evidence>
<dbReference type="Proteomes" id="UP000648801">
    <property type="component" value="Unassembled WGS sequence"/>
</dbReference>
<reference evidence="3" key="1">
    <citation type="journal article" date="2014" name="Int. J. Syst. Evol. Microbiol.">
        <title>Complete genome sequence of Corynebacterium casei LMG S-19264T (=DSM 44701T), isolated from a smear-ripened cheese.</title>
        <authorList>
            <consortium name="US DOE Joint Genome Institute (JGI-PGF)"/>
            <person name="Walter F."/>
            <person name="Albersmeier A."/>
            <person name="Kalinowski J."/>
            <person name="Ruckert C."/>
        </authorList>
    </citation>
    <scope>NUCLEOTIDE SEQUENCE</scope>
    <source>
        <strain evidence="3">CGMCC 1.15447</strain>
    </source>
</reference>
<comment type="caution">
    <text evidence="3">The sequence shown here is derived from an EMBL/GenBank/DDBJ whole genome shotgun (WGS) entry which is preliminary data.</text>
</comment>
<dbReference type="InterPro" id="IPR003746">
    <property type="entry name" value="DUF167"/>
</dbReference>
<sequence>MNYEPSSFVQNVEDGCTLAVRVHPGARKNDVAGLHAGAVKISIAAPPTDGRANEALIAYLAALLKVPRTRISLVSGASGRSKVLRITGKSAAEVQAALLPIESC</sequence>
<protein>
    <recommendedName>
        <fullName evidence="2">UPF0235 protein GCM10011507_20120</fullName>
    </recommendedName>
</protein>
<dbReference type="Gene3D" id="3.30.1200.10">
    <property type="entry name" value="YggU-like"/>
    <property type="match status" value="1"/>
</dbReference>
<dbReference type="RefSeq" id="WP_188759166.1">
    <property type="nucleotide sequence ID" value="NZ_BMJB01000001.1"/>
</dbReference>
<dbReference type="EMBL" id="BMJB01000001">
    <property type="protein sequence ID" value="GGA68583.1"/>
    <property type="molecule type" value="Genomic_DNA"/>
</dbReference>
<dbReference type="GO" id="GO:0005737">
    <property type="term" value="C:cytoplasm"/>
    <property type="evidence" value="ECO:0007669"/>
    <property type="project" value="TreeGrafter"/>
</dbReference>
<dbReference type="Pfam" id="PF02594">
    <property type="entry name" value="DUF167"/>
    <property type="match status" value="1"/>
</dbReference>
<dbReference type="SUPFAM" id="SSF69786">
    <property type="entry name" value="YggU-like"/>
    <property type="match status" value="1"/>
</dbReference>